<dbReference type="PANTHER" id="PTHR12110">
    <property type="entry name" value="HYDROXYPYRUVATE ISOMERASE"/>
    <property type="match status" value="1"/>
</dbReference>
<name>A0A916K5K4_9BACL</name>
<feature type="domain" description="Xylose isomerase-like TIM barrel" evidence="1">
    <location>
        <begin position="28"/>
        <end position="253"/>
    </location>
</feature>
<dbReference type="InterPro" id="IPR050312">
    <property type="entry name" value="IolE/XylAMocC-like"/>
</dbReference>
<dbReference type="InterPro" id="IPR013022">
    <property type="entry name" value="Xyl_isomerase-like_TIM-brl"/>
</dbReference>
<dbReference type="AlphaFoldDB" id="A0A916K5K4"/>
<comment type="caution">
    <text evidence="2">The sequence shown here is derived from an EMBL/GenBank/DDBJ whole genome shotgun (WGS) entry which is preliminary data.</text>
</comment>
<proteinExistence type="predicted"/>
<accession>A0A916K5K4</accession>
<sequence>MTMKPRIKLACMTWIYNKYPFERALEGIARAGYRYVSFGLPHEGKRAFDDGAQGEAERIADLLDRNGLRPVTLVSTDVLAPTQPIELARRRMDFARTIGVEELLSLGTTSYKRFPDEPLTDDEMKPINEAFAAKFRQIGEEAGKRGLMVTIKPHTGNTAAANVIADTLRTIGSPYVKASYDPGNVRFYEGIEPVSDFHVIAEQTISFIAKDHRGDRAESNFPIPGEGDINFPAMFGMLHASGFTGPVVVERLDGENGAYGVNIEAAELDRQITKAHANLVRMLEDAGFEV</sequence>
<keyword evidence="3" id="KW-1185">Reference proteome</keyword>
<protein>
    <recommendedName>
        <fullName evidence="1">Xylose isomerase-like TIM barrel domain-containing protein</fullName>
    </recommendedName>
</protein>
<gene>
    <name evidence="2" type="ORF">PAESOLCIP111_05149</name>
</gene>
<dbReference type="Pfam" id="PF01261">
    <property type="entry name" value="AP_endonuc_2"/>
    <property type="match status" value="1"/>
</dbReference>
<dbReference type="Proteomes" id="UP000693672">
    <property type="component" value="Unassembled WGS sequence"/>
</dbReference>
<reference evidence="2" key="1">
    <citation type="submission" date="2021-06" db="EMBL/GenBank/DDBJ databases">
        <authorList>
            <person name="Criscuolo A."/>
        </authorList>
    </citation>
    <scope>NUCLEOTIDE SEQUENCE</scope>
    <source>
        <strain evidence="2">CIP111600</strain>
    </source>
</reference>
<evidence type="ECO:0000313" key="3">
    <source>
        <dbReference type="Proteomes" id="UP000693672"/>
    </source>
</evidence>
<evidence type="ECO:0000313" key="2">
    <source>
        <dbReference type="EMBL" id="CAG7646355.1"/>
    </source>
</evidence>
<evidence type="ECO:0000259" key="1">
    <source>
        <dbReference type="Pfam" id="PF01261"/>
    </source>
</evidence>
<dbReference type="EMBL" id="CAJVAS010000034">
    <property type="protein sequence ID" value="CAG7646355.1"/>
    <property type="molecule type" value="Genomic_DNA"/>
</dbReference>
<organism evidence="2 3">
    <name type="scientific">Paenibacillus solanacearum</name>
    <dbReference type="NCBI Taxonomy" id="2048548"/>
    <lineage>
        <taxon>Bacteria</taxon>
        <taxon>Bacillati</taxon>
        <taxon>Bacillota</taxon>
        <taxon>Bacilli</taxon>
        <taxon>Bacillales</taxon>
        <taxon>Paenibacillaceae</taxon>
        <taxon>Paenibacillus</taxon>
    </lineage>
</organism>